<dbReference type="EC" id="6.3.2.10" evidence="10 11"/>
<evidence type="ECO:0000259" key="12">
    <source>
        <dbReference type="Pfam" id="PF01225"/>
    </source>
</evidence>
<keyword evidence="8 10" id="KW-0131">Cell cycle</keyword>
<dbReference type="Pfam" id="PF01225">
    <property type="entry name" value="Mur_ligase"/>
    <property type="match status" value="1"/>
</dbReference>
<dbReference type="HAMAP" id="MF_02019">
    <property type="entry name" value="MurF"/>
    <property type="match status" value="1"/>
</dbReference>
<sequence>MIPLTAAAIAAATDGHLVPGTDPSLLVTAPASIDSRQVHPGGVFAALPGRRTDGHYHASAALAAGAALVLAARPVPAPAVQVTDVTRALGDLARHVADRLPATVIGITGSNGKTTTKDLATQVLAHHGPVAATDRSFNNELGFPLTVLRATPDTRYLILEMGARGRGHLSYLCGLVTPHVGVVLNVGTAHLGQYPDGQTGIAAAKSELLTGLPSADHGGLAILNADDPLVAAMAPLTPARTRWWSQRPHPNGVYARDVHVTPRGRECFTLHTPEGTAPVTLRLTGRHHVGNALAVAALALGLGLGLDHHTIADALSAAEPASGGRMQTIVRGDGVTLLHDAYNANPDSMAAALTTLSTMSARRRIAVLGEMADLGDHAAGAHHHLGVLAARAGLDVLITIGTRTAPLIADAADTEHSTLDIIAVPDSQAAHDVLSRILRPDDLVLIKASRAAHLEHLVAALSNR</sequence>
<dbReference type="InterPro" id="IPR000713">
    <property type="entry name" value="Mur_ligase_N"/>
</dbReference>
<dbReference type="InterPro" id="IPR036565">
    <property type="entry name" value="Mur-like_cat_sf"/>
</dbReference>
<evidence type="ECO:0000256" key="6">
    <source>
        <dbReference type="ARBA" id="ARBA00022960"/>
    </source>
</evidence>
<comment type="pathway">
    <text evidence="10 11">Cell wall biogenesis; peptidoglycan biosynthesis.</text>
</comment>
<dbReference type="Pfam" id="PF08245">
    <property type="entry name" value="Mur_ligase_M"/>
    <property type="match status" value="1"/>
</dbReference>
<evidence type="ECO:0000256" key="2">
    <source>
        <dbReference type="ARBA" id="ARBA00022598"/>
    </source>
</evidence>
<dbReference type="InterPro" id="IPR013221">
    <property type="entry name" value="Mur_ligase_cen"/>
</dbReference>
<reference evidence="15 16" key="1">
    <citation type="submission" date="2024-08" db="EMBL/GenBank/DDBJ databases">
        <title>Genome mining of Saccharopolyspora cebuensis PGLac3 from Nigerian medicinal plant.</title>
        <authorList>
            <person name="Ezeobiora C.E."/>
            <person name="Igbokwe N.H."/>
            <person name="Amin D.H."/>
            <person name="Mendie U.E."/>
        </authorList>
    </citation>
    <scope>NUCLEOTIDE SEQUENCE [LARGE SCALE GENOMIC DNA]</scope>
    <source>
        <strain evidence="15 16">PGLac3</strain>
    </source>
</reference>
<keyword evidence="9 10" id="KW-0961">Cell wall biogenesis/degradation</keyword>
<comment type="function">
    <text evidence="10 11">Involved in cell wall formation. Catalyzes the final step in the synthesis of UDP-N-acetylmuramoyl-pentapeptide, the precursor of murein.</text>
</comment>
<dbReference type="Gene3D" id="3.40.1390.10">
    <property type="entry name" value="MurE/MurF, N-terminal domain"/>
    <property type="match status" value="1"/>
</dbReference>
<keyword evidence="5 10" id="KW-0067">ATP-binding</keyword>
<dbReference type="GO" id="GO:0047480">
    <property type="term" value="F:UDP-N-acetylmuramoyl-tripeptide-D-alanyl-D-alanine ligase activity"/>
    <property type="evidence" value="ECO:0007669"/>
    <property type="project" value="UniProtKB-EC"/>
</dbReference>
<dbReference type="PANTHER" id="PTHR43024:SF1">
    <property type="entry name" value="UDP-N-ACETYLMURAMOYL-TRIPEPTIDE--D-ALANYL-D-ALANINE LIGASE"/>
    <property type="match status" value="1"/>
</dbReference>
<evidence type="ECO:0000256" key="10">
    <source>
        <dbReference type="HAMAP-Rule" id="MF_02019"/>
    </source>
</evidence>
<dbReference type="RefSeq" id="WP_369775551.1">
    <property type="nucleotide sequence ID" value="NZ_JBGEHV010000067.1"/>
</dbReference>
<keyword evidence="2 10" id="KW-0436">Ligase</keyword>
<comment type="caution">
    <text evidence="15">The sequence shown here is derived from an EMBL/GenBank/DDBJ whole genome shotgun (WGS) entry which is preliminary data.</text>
</comment>
<feature type="binding site" evidence="10">
    <location>
        <begin position="109"/>
        <end position="115"/>
    </location>
    <ligand>
        <name>ATP</name>
        <dbReference type="ChEBI" id="CHEBI:30616"/>
    </ligand>
</feature>
<evidence type="ECO:0000256" key="9">
    <source>
        <dbReference type="ARBA" id="ARBA00023316"/>
    </source>
</evidence>
<keyword evidence="16" id="KW-1185">Reference proteome</keyword>
<dbReference type="Gene3D" id="3.90.190.20">
    <property type="entry name" value="Mur ligase, C-terminal domain"/>
    <property type="match status" value="1"/>
</dbReference>
<comment type="similarity">
    <text evidence="10">Belongs to the MurCDEF family. MurF subfamily.</text>
</comment>
<feature type="domain" description="Mur ligase C-terminal" evidence="13">
    <location>
        <begin position="324"/>
        <end position="450"/>
    </location>
</feature>
<evidence type="ECO:0000256" key="4">
    <source>
        <dbReference type="ARBA" id="ARBA00022741"/>
    </source>
</evidence>
<dbReference type="SUPFAM" id="SSF53623">
    <property type="entry name" value="MurD-like peptide ligases, catalytic domain"/>
    <property type="match status" value="1"/>
</dbReference>
<accession>A0ABV4CRL8</accession>
<protein>
    <recommendedName>
        <fullName evidence="10 11">UDP-N-acetylmuramoyl-tripeptide--D-alanyl-D-alanine ligase</fullName>
        <ecNumber evidence="10 11">6.3.2.10</ecNumber>
    </recommendedName>
    <alternativeName>
        <fullName evidence="10">D-alanyl-D-alanine-adding enzyme</fullName>
    </alternativeName>
</protein>
<evidence type="ECO:0000256" key="5">
    <source>
        <dbReference type="ARBA" id="ARBA00022840"/>
    </source>
</evidence>
<evidence type="ECO:0000256" key="8">
    <source>
        <dbReference type="ARBA" id="ARBA00023306"/>
    </source>
</evidence>
<dbReference type="PANTHER" id="PTHR43024">
    <property type="entry name" value="UDP-N-ACETYLMURAMOYL-TRIPEPTIDE--D-ALANYL-D-ALANINE LIGASE"/>
    <property type="match status" value="1"/>
</dbReference>
<dbReference type="InterPro" id="IPR035911">
    <property type="entry name" value="MurE/MurF_N"/>
</dbReference>
<keyword evidence="1 10" id="KW-0963">Cytoplasm</keyword>
<dbReference type="Proteomes" id="UP001564626">
    <property type="component" value="Unassembled WGS sequence"/>
</dbReference>
<keyword evidence="4 10" id="KW-0547">Nucleotide-binding</keyword>
<evidence type="ECO:0000256" key="3">
    <source>
        <dbReference type="ARBA" id="ARBA00022618"/>
    </source>
</evidence>
<organism evidence="15 16">
    <name type="scientific">Saccharopolyspora cebuensis</name>
    <dbReference type="NCBI Taxonomy" id="418759"/>
    <lineage>
        <taxon>Bacteria</taxon>
        <taxon>Bacillati</taxon>
        <taxon>Actinomycetota</taxon>
        <taxon>Actinomycetes</taxon>
        <taxon>Pseudonocardiales</taxon>
        <taxon>Pseudonocardiaceae</taxon>
        <taxon>Saccharopolyspora</taxon>
    </lineage>
</organism>
<dbReference type="InterPro" id="IPR036615">
    <property type="entry name" value="Mur_ligase_C_dom_sf"/>
</dbReference>
<keyword evidence="6 10" id="KW-0133">Cell shape</keyword>
<comment type="subcellular location">
    <subcellularLocation>
        <location evidence="10 11">Cytoplasm</location>
    </subcellularLocation>
</comment>
<proteinExistence type="inferred from homology"/>
<keyword evidence="7 10" id="KW-0573">Peptidoglycan synthesis</keyword>
<dbReference type="InterPro" id="IPR004101">
    <property type="entry name" value="Mur_ligase_C"/>
</dbReference>
<evidence type="ECO:0000313" key="16">
    <source>
        <dbReference type="Proteomes" id="UP001564626"/>
    </source>
</evidence>
<dbReference type="InterPro" id="IPR005863">
    <property type="entry name" value="UDP-N-AcMur_synth"/>
</dbReference>
<evidence type="ECO:0000256" key="7">
    <source>
        <dbReference type="ARBA" id="ARBA00022984"/>
    </source>
</evidence>
<dbReference type="EMBL" id="JBGEHV010000067">
    <property type="protein sequence ID" value="MEY8042837.1"/>
    <property type="molecule type" value="Genomic_DNA"/>
</dbReference>
<evidence type="ECO:0000313" key="15">
    <source>
        <dbReference type="EMBL" id="MEY8042837.1"/>
    </source>
</evidence>
<feature type="domain" description="Mur ligase central" evidence="14">
    <location>
        <begin position="107"/>
        <end position="299"/>
    </location>
</feature>
<name>A0ABV4CRL8_9PSEU</name>
<evidence type="ECO:0000256" key="1">
    <source>
        <dbReference type="ARBA" id="ARBA00022490"/>
    </source>
</evidence>
<keyword evidence="3 10" id="KW-0132">Cell division</keyword>
<dbReference type="Gene3D" id="3.40.1190.10">
    <property type="entry name" value="Mur-like, catalytic domain"/>
    <property type="match status" value="1"/>
</dbReference>
<comment type="catalytic activity">
    <reaction evidence="10 11">
        <text>D-alanyl-D-alanine + UDP-N-acetyl-alpha-D-muramoyl-L-alanyl-gamma-D-glutamyl-meso-2,6-diaminopimelate + ATP = UDP-N-acetyl-alpha-D-muramoyl-L-alanyl-gamma-D-glutamyl-meso-2,6-diaminopimeloyl-D-alanyl-D-alanine + ADP + phosphate + H(+)</text>
        <dbReference type="Rhea" id="RHEA:28374"/>
        <dbReference type="ChEBI" id="CHEBI:15378"/>
        <dbReference type="ChEBI" id="CHEBI:30616"/>
        <dbReference type="ChEBI" id="CHEBI:43474"/>
        <dbReference type="ChEBI" id="CHEBI:57822"/>
        <dbReference type="ChEBI" id="CHEBI:61386"/>
        <dbReference type="ChEBI" id="CHEBI:83905"/>
        <dbReference type="ChEBI" id="CHEBI:456216"/>
        <dbReference type="EC" id="6.3.2.10"/>
    </reaction>
</comment>
<dbReference type="SUPFAM" id="SSF63418">
    <property type="entry name" value="MurE/MurF N-terminal domain"/>
    <property type="match status" value="1"/>
</dbReference>
<dbReference type="NCBIfam" id="TIGR01143">
    <property type="entry name" value="murF"/>
    <property type="match status" value="1"/>
</dbReference>
<evidence type="ECO:0000259" key="13">
    <source>
        <dbReference type="Pfam" id="PF02875"/>
    </source>
</evidence>
<evidence type="ECO:0000259" key="14">
    <source>
        <dbReference type="Pfam" id="PF08245"/>
    </source>
</evidence>
<gene>
    <name evidence="10 15" type="primary">murF</name>
    <name evidence="15" type="ORF">AB8O55_25810</name>
</gene>
<evidence type="ECO:0000256" key="11">
    <source>
        <dbReference type="RuleBase" id="RU004136"/>
    </source>
</evidence>
<dbReference type="SUPFAM" id="SSF53244">
    <property type="entry name" value="MurD-like peptide ligases, peptide-binding domain"/>
    <property type="match status" value="1"/>
</dbReference>
<dbReference type="InterPro" id="IPR051046">
    <property type="entry name" value="MurCDEF_CellWall_CoF430Synth"/>
</dbReference>
<dbReference type="Pfam" id="PF02875">
    <property type="entry name" value="Mur_ligase_C"/>
    <property type="match status" value="1"/>
</dbReference>
<feature type="domain" description="Mur ligase N-terminal catalytic" evidence="12">
    <location>
        <begin position="32"/>
        <end position="89"/>
    </location>
</feature>